<reference evidence="2" key="1">
    <citation type="submission" date="2016-11" db="UniProtKB">
        <authorList>
            <consortium name="WormBaseParasite"/>
        </authorList>
    </citation>
    <scope>IDENTIFICATION</scope>
    <source>
        <strain evidence="2">KR3021</strain>
    </source>
</reference>
<evidence type="ECO:0000313" key="1">
    <source>
        <dbReference type="Proteomes" id="UP000095286"/>
    </source>
</evidence>
<proteinExistence type="predicted"/>
<evidence type="ECO:0000313" key="2">
    <source>
        <dbReference type="WBParaSite" id="RSKR_0000807500.1"/>
    </source>
</evidence>
<dbReference type="Proteomes" id="UP000095286">
    <property type="component" value="Unplaced"/>
</dbReference>
<organism evidence="1 2">
    <name type="scientific">Rhabditophanes sp. KR3021</name>
    <dbReference type="NCBI Taxonomy" id="114890"/>
    <lineage>
        <taxon>Eukaryota</taxon>
        <taxon>Metazoa</taxon>
        <taxon>Ecdysozoa</taxon>
        <taxon>Nematoda</taxon>
        <taxon>Chromadorea</taxon>
        <taxon>Rhabditida</taxon>
        <taxon>Tylenchina</taxon>
        <taxon>Panagrolaimomorpha</taxon>
        <taxon>Strongyloidoidea</taxon>
        <taxon>Alloionematidae</taxon>
        <taxon>Rhabditophanes</taxon>
    </lineage>
</organism>
<name>A0AC35U669_9BILA</name>
<protein>
    <submittedName>
        <fullName evidence="2">MARVEL domain-containing protein</fullName>
    </submittedName>
</protein>
<sequence>MDYQIVLLGELIYLIAGETGLSMLHGWSEGVFYSFYRDYTPMWLCACLMVLLLLVIISLLLLFLTLHFNIVALINFHVFCLCASWCIAISLTAVGLAYGTPILVALCFLLYFSVFLGFAYIYASSEWKTTDLPLPSQSNRA</sequence>
<dbReference type="WBParaSite" id="RSKR_0000807500.1">
    <property type="protein sequence ID" value="RSKR_0000807500.1"/>
    <property type="gene ID" value="RSKR_0000807500"/>
</dbReference>
<accession>A0AC35U669</accession>